<reference evidence="2 3" key="1">
    <citation type="submission" date="2016-10" db="EMBL/GenBank/DDBJ databases">
        <authorList>
            <person name="de Groot N.N."/>
        </authorList>
    </citation>
    <scope>NUCLEOTIDE SEQUENCE [LARGE SCALE GENOMIC DNA]</scope>
    <source>
        <strain evidence="2 3">AR40</strain>
    </source>
</reference>
<name>A0A1H9VI59_BUTFI</name>
<keyword evidence="1" id="KW-0472">Membrane</keyword>
<protein>
    <recommendedName>
        <fullName evidence="4">TrbL/VirB6 plasmid conjugal transfer protein</fullName>
    </recommendedName>
</protein>
<keyword evidence="1" id="KW-1133">Transmembrane helix</keyword>
<feature type="transmembrane region" description="Helical" evidence="1">
    <location>
        <begin position="235"/>
        <end position="255"/>
    </location>
</feature>
<proteinExistence type="predicted"/>
<evidence type="ECO:0000313" key="3">
    <source>
        <dbReference type="Proteomes" id="UP000182584"/>
    </source>
</evidence>
<organism evidence="2 3">
    <name type="scientific">Butyrivibrio fibrisolvens</name>
    <dbReference type="NCBI Taxonomy" id="831"/>
    <lineage>
        <taxon>Bacteria</taxon>
        <taxon>Bacillati</taxon>
        <taxon>Bacillota</taxon>
        <taxon>Clostridia</taxon>
        <taxon>Lachnospirales</taxon>
        <taxon>Lachnospiraceae</taxon>
        <taxon>Butyrivibrio</taxon>
    </lineage>
</organism>
<dbReference type="InterPro" id="IPR045798">
    <property type="entry name" value="TrbL_Firmicutes"/>
</dbReference>
<dbReference type="Pfam" id="PF19478">
    <property type="entry name" value="TrbL_2"/>
    <property type="match status" value="1"/>
</dbReference>
<sequence length="292" mass="31645">MSWVTDAINDGISNILGGAAASMLSELIENSNAVVSNTSTKLSMTPDSGIMNLMKNINENVAMPIAAVMLTYIMTYELITMITEKNHGNEVGTWVLFKWIFKTAVLVMLCKHSWEIANAFFETGGWIATKANTVIGSKIVNPSVSAPTENEIKEWLVATYDVGQLLKIMLIAFIDWLITLISGVLCQVVVVVRLIEIAIYVSCASIPAASFGNRDWKSIGENYTKGLAGIGMQSFFIMVALGMYAVMVGSTVVIASGSNVIKGLEDLILYGIAMTIVIWNSKKIAFAIVDAH</sequence>
<evidence type="ECO:0008006" key="4">
    <source>
        <dbReference type="Google" id="ProtNLM"/>
    </source>
</evidence>
<dbReference type="Proteomes" id="UP000182584">
    <property type="component" value="Unassembled WGS sequence"/>
</dbReference>
<dbReference type="EMBL" id="FOGJ01000023">
    <property type="protein sequence ID" value="SES21204.1"/>
    <property type="molecule type" value="Genomic_DNA"/>
</dbReference>
<feature type="transmembrane region" description="Helical" evidence="1">
    <location>
        <begin position="61"/>
        <end position="79"/>
    </location>
</feature>
<feature type="transmembrane region" description="Helical" evidence="1">
    <location>
        <begin position="168"/>
        <end position="191"/>
    </location>
</feature>
<evidence type="ECO:0000313" key="2">
    <source>
        <dbReference type="EMBL" id="SES21204.1"/>
    </source>
</evidence>
<dbReference type="AlphaFoldDB" id="A0A1H9VI59"/>
<evidence type="ECO:0000256" key="1">
    <source>
        <dbReference type="SAM" id="Phobius"/>
    </source>
</evidence>
<keyword evidence="1" id="KW-0812">Transmembrane</keyword>
<gene>
    <name evidence="2" type="ORF">SAMN04487884_12344</name>
</gene>
<accession>A0A1H9VI59</accession>
<dbReference type="RefSeq" id="WP_074757690.1">
    <property type="nucleotide sequence ID" value="NZ_FOGJ01000023.1"/>
</dbReference>
<feature type="transmembrane region" description="Helical" evidence="1">
    <location>
        <begin position="267"/>
        <end position="289"/>
    </location>
</feature>